<dbReference type="InterPro" id="IPR035979">
    <property type="entry name" value="RBD_domain_sf"/>
</dbReference>
<dbReference type="InterPro" id="IPR012677">
    <property type="entry name" value="Nucleotide-bd_a/b_plait_sf"/>
</dbReference>
<feature type="region of interest" description="Disordered" evidence="6">
    <location>
        <begin position="490"/>
        <end position="561"/>
    </location>
</feature>
<dbReference type="SMART" id="SM00343">
    <property type="entry name" value="ZnF_C2HC"/>
    <property type="match status" value="3"/>
</dbReference>
<dbReference type="HOGENOM" id="CLU_271171_0_0_1"/>
<dbReference type="Pfam" id="PF13696">
    <property type="entry name" value="zf-CCHC_2"/>
    <property type="match status" value="3"/>
</dbReference>
<dbReference type="GO" id="GO:0000398">
    <property type="term" value="P:mRNA splicing, via spliceosome"/>
    <property type="evidence" value="ECO:0007669"/>
    <property type="project" value="TreeGrafter"/>
</dbReference>
<dbReference type="eggNOG" id="KOG2476">
    <property type="taxonomic scope" value="Eukaryota"/>
</dbReference>
<dbReference type="eggNOG" id="KOG0118">
    <property type="taxonomic scope" value="Eukaryota"/>
</dbReference>
<keyword evidence="4" id="KW-0862">Zinc</keyword>
<dbReference type="InterPro" id="IPR006767">
    <property type="entry name" value="Cwf19-like_C_dom-2"/>
</dbReference>
<evidence type="ECO:0000256" key="1">
    <source>
        <dbReference type="ARBA" id="ARBA00022664"/>
    </source>
</evidence>
<dbReference type="Gene3D" id="4.10.60.10">
    <property type="entry name" value="Zinc finger, CCHC-type"/>
    <property type="match status" value="2"/>
</dbReference>
<dbReference type="InterPro" id="IPR036265">
    <property type="entry name" value="HIT-like_sf"/>
</dbReference>
<comment type="caution">
    <text evidence="8">The sequence shown here is derived from an EMBL/GenBank/DDBJ whole genome shotgun (WGS) entry which is preliminary data.</text>
</comment>
<dbReference type="Gene3D" id="3.30.428.10">
    <property type="entry name" value="HIT-like"/>
    <property type="match status" value="1"/>
</dbReference>
<feature type="region of interest" description="Disordered" evidence="6">
    <location>
        <begin position="1165"/>
        <end position="1184"/>
    </location>
</feature>
<feature type="compositionally biased region" description="Low complexity" evidence="6">
    <location>
        <begin position="26"/>
        <end position="37"/>
    </location>
</feature>
<dbReference type="AlphaFoldDB" id="K1VH86"/>
<dbReference type="InterPro" id="IPR006768">
    <property type="entry name" value="Cwf19-like_C_dom-1"/>
</dbReference>
<dbReference type="InParanoid" id="K1VH86"/>
<protein>
    <submittedName>
        <fullName evidence="8">Nucleus protein</fullName>
    </submittedName>
</protein>
<keyword evidence="5" id="KW-0694">RNA-binding</keyword>
<dbReference type="STRING" id="1220162.K1VH86"/>
<evidence type="ECO:0000256" key="5">
    <source>
        <dbReference type="PROSITE-ProRule" id="PRU00176"/>
    </source>
</evidence>
<dbReference type="Gene3D" id="3.30.70.330">
    <property type="match status" value="1"/>
</dbReference>
<dbReference type="InterPro" id="IPR025829">
    <property type="entry name" value="Zn_knuckle_CX2CX3GHX4C"/>
</dbReference>
<keyword evidence="1" id="KW-0507">mRNA processing</keyword>
<evidence type="ECO:0000256" key="3">
    <source>
        <dbReference type="ARBA" id="ARBA00022771"/>
    </source>
</evidence>
<reference evidence="8 9" key="1">
    <citation type="journal article" date="2012" name="Eukaryot. Cell">
        <title>Genome sequence of the Trichosporon asahii environmental strain CBS 8904.</title>
        <authorList>
            <person name="Yang R.Y."/>
            <person name="Li H.T."/>
            <person name="Zhu H."/>
            <person name="Zhou G.P."/>
            <person name="Wang M."/>
            <person name="Wang L."/>
        </authorList>
    </citation>
    <scope>NUCLEOTIDE SEQUENCE [LARGE SCALE GENOMIC DNA]</scope>
    <source>
        <strain evidence="8 9">CBS 8904</strain>
    </source>
</reference>
<dbReference type="PANTHER" id="PTHR12072">
    <property type="entry name" value="CWF19, CELL CYCLE CONTROL PROTEIN"/>
    <property type="match status" value="1"/>
</dbReference>
<dbReference type="Pfam" id="PF04676">
    <property type="entry name" value="CwfJ_C_2"/>
    <property type="match status" value="1"/>
</dbReference>
<feature type="compositionally biased region" description="Basic and acidic residues" evidence="6">
    <location>
        <begin position="542"/>
        <end position="556"/>
    </location>
</feature>
<keyword evidence="9" id="KW-1185">Reference proteome</keyword>
<feature type="compositionally biased region" description="Basic and acidic residues" evidence="6">
    <location>
        <begin position="518"/>
        <end position="527"/>
    </location>
</feature>
<dbReference type="PROSITE" id="PS50102">
    <property type="entry name" value="RRM"/>
    <property type="match status" value="1"/>
</dbReference>
<dbReference type="SUPFAM" id="SSF54197">
    <property type="entry name" value="HIT-like"/>
    <property type="match status" value="1"/>
</dbReference>
<dbReference type="InterPro" id="IPR040194">
    <property type="entry name" value="Cwf19-like"/>
</dbReference>
<feature type="region of interest" description="Disordered" evidence="6">
    <location>
        <begin position="1"/>
        <end position="37"/>
    </location>
</feature>
<gene>
    <name evidence="8" type="ORF">A1Q2_05524</name>
</gene>
<evidence type="ECO:0000256" key="2">
    <source>
        <dbReference type="ARBA" id="ARBA00022723"/>
    </source>
</evidence>
<accession>K1VH86</accession>
<dbReference type="EMBL" id="AMBO01000346">
    <property type="protein sequence ID" value="EKD00181.1"/>
    <property type="molecule type" value="Genomic_DNA"/>
</dbReference>
<dbReference type="Pfam" id="PF00076">
    <property type="entry name" value="RRM_1"/>
    <property type="match status" value="1"/>
</dbReference>
<evidence type="ECO:0000313" key="8">
    <source>
        <dbReference type="EMBL" id="EKD00181.1"/>
    </source>
</evidence>
<proteinExistence type="predicted"/>
<name>K1VH86_TRIAC</name>
<dbReference type="Proteomes" id="UP000006757">
    <property type="component" value="Unassembled WGS sequence"/>
</dbReference>
<organism evidence="8 9">
    <name type="scientific">Trichosporon asahii var. asahii (strain CBS 8904)</name>
    <name type="common">Yeast</name>
    <dbReference type="NCBI Taxonomy" id="1220162"/>
    <lineage>
        <taxon>Eukaryota</taxon>
        <taxon>Fungi</taxon>
        <taxon>Dikarya</taxon>
        <taxon>Basidiomycota</taxon>
        <taxon>Agaricomycotina</taxon>
        <taxon>Tremellomycetes</taxon>
        <taxon>Trichosporonales</taxon>
        <taxon>Trichosporonaceae</taxon>
        <taxon>Trichosporon</taxon>
    </lineage>
</organism>
<dbReference type="GO" id="GO:0008270">
    <property type="term" value="F:zinc ion binding"/>
    <property type="evidence" value="ECO:0007669"/>
    <property type="project" value="UniProtKB-KW"/>
</dbReference>
<evidence type="ECO:0000256" key="6">
    <source>
        <dbReference type="SAM" id="MobiDB-lite"/>
    </source>
</evidence>
<dbReference type="GO" id="GO:0071014">
    <property type="term" value="C:post-mRNA release spliceosomal complex"/>
    <property type="evidence" value="ECO:0007669"/>
    <property type="project" value="TreeGrafter"/>
</dbReference>
<dbReference type="SUPFAM" id="SSF57756">
    <property type="entry name" value="Retrovirus zinc finger-like domains"/>
    <property type="match status" value="1"/>
</dbReference>
<evidence type="ECO:0000256" key="4">
    <source>
        <dbReference type="ARBA" id="ARBA00022833"/>
    </source>
</evidence>
<evidence type="ECO:0000259" key="7">
    <source>
        <dbReference type="PROSITE" id="PS50102"/>
    </source>
</evidence>
<dbReference type="Pfam" id="PF04677">
    <property type="entry name" value="CwfJ_C_1"/>
    <property type="match status" value="1"/>
</dbReference>
<dbReference type="InterPro" id="IPR001878">
    <property type="entry name" value="Znf_CCHC"/>
</dbReference>
<keyword evidence="2" id="KW-0479">Metal-binding</keyword>
<dbReference type="SMART" id="SM00360">
    <property type="entry name" value="RRM"/>
    <property type="match status" value="1"/>
</dbReference>
<evidence type="ECO:0000313" key="9">
    <source>
        <dbReference type="Proteomes" id="UP000006757"/>
    </source>
</evidence>
<feature type="domain" description="RRM" evidence="7">
    <location>
        <begin position="40"/>
        <end position="118"/>
    </location>
</feature>
<dbReference type="GO" id="GO:0061632">
    <property type="term" value="F:RNA lariat debranching enzyme activator activity"/>
    <property type="evidence" value="ECO:0007669"/>
    <property type="project" value="TreeGrafter"/>
</dbReference>
<feature type="compositionally biased region" description="Polar residues" evidence="6">
    <location>
        <begin position="1174"/>
        <end position="1184"/>
    </location>
</feature>
<keyword evidence="3" id="KW-0863">Zinc-finger</keyword>
<dbReference type="InterPro" id="IPR036875">
    <property type="entry name" value="Znf_CCHC_sf"/>
</dbReference>
<sequence length="1197" mass="127845">MSERGRSRSPKALTPSPRRNGDVAMSPRAPSAGGSASGSRVIVIDGLTKNVHPGHLREIFGSYGRVTGLDLPVFKVSGLNRGKAALEFDRPNQAEEAVRCMDGGILDGSVLKVQTPCPLLASRRPLRGAPRLLRAEARSVRGRLLRDAAEAGVVPLPRIAGGLPLLTAARLRPGEAALTVALHPPTALARATTSVVVVETDSVAFVAEGVTSVVAVAMCIDLARARARVRPHTAARLRVVARTMFAVLAAGAARPAEATRGASRRGGVGAGATRVVAAAASARVDRTLGVSAHAGIAQKVEAINAKHGPFDACIIVGDLFKADSDGSELSGISQVAPNLVFIGKSNILTTAQGLKIAAVGGAYDEATYASDDNAGIQSVLSHSVLSPAADGSLSAAKDAATALPSAFQGVDVLLTTSPPPSLSLLSPSFSTSGVQLANSAPPLTDVVKAARPRYLFWSEGPGFWEREPFGWPGPNGKDERWTRAIKLGPLGAIADGGKPARSAGADGDDRASCAASERYPESPDYAERLSGQEARRRRGRGRREARQAEEKKDRGPPPDSYVCKICHIPGHWIQECPDRGDKDKESNDPSKPREGYVCKICQSSEHHIRDCPQKGRGRPPPAGYVCKACGAKEEHYVKDCPVVREREQQRGKRKELGPAECWFCLSNPKVTKHLIVGIGKETYVTLPKGQLIPTHGAAPLVPGGGHVLIIPIAHHPTLLSIPASDALEIVSEVEAYKSALRDCYAAYGAVPVAFEVGRLAGRGGHAHVQVIPVPKELGPGVAEAFRKAGEASGLAWEDEPERALARVGPAGNYFKVECPDGTKMVHLLKGNFDLQFGRMVLAGILGLHHRVNWKDCVQSEGDDKDDAQKFKKAFAPSHPTSISSDPCKMKMYNQYLRLLLLEHTELLEPAVDDALDQVRDPALVSEDVLARAVDLDVDPVPGLLAGECELLLRVRNEHDAKLELLVVDKCERETGAVDGDKSLLDEVGHHRCVLLVQREGVPQGRSVGLDLLDRRHAVDVALHHVSAESGVRGHGALDVDLVPGLEVAEIGPREGFRRKTDLEAVLVKGQDREARAVAADTVADVAVVENRRRIADRKDVLCARGRGLDVRDGRDVLDLALAKGHIRPAYESGEHCCLFCRGERVKKEDRDGSVSYSDEVDVHCRARPGPAESTGHSRSPLTQPTAHVELTLFHPPR</sequence>
<dbReference type="GO" id="GO:0003723">
    <property type="term" value="F:RNA binding"/>
    <property type="evidence" value="ECO:0007669"/>
    <property type="project" value="UniProtKB-UniRule"/>
</dbReference>
<dbReference type="OrthoDB" id="444325at2759"/>
<dbReference type="SUPFAM" id="SSF54928">
    <property type="entry name" value="RNA-binding domain, RBD"/>
    <property type="match status" value="1"/>
</dbReference>
<dbReference type="PANTHER" id="PTHR12072:SF4">
    <property type="entry name" value="CWF19-LIKE PROTEIN 1"/>
    <property type="match status" value="1"/>
</dbReference>
<dbReference type="InterPro" id="IPR000504">
    <property type="entry name" value="RRM_dom"/>
</dbReference>